<dbReference type="RefSeq" id="WP_196125442.1">
    <property type="nucleotide sequence ID" value="NZ_JADPMR010000004.1"/>
</dbReference>
<evidence type="ECO:0000313" key="5">
    <source>
        <dbReference type="EMBL" id="MBF9003505.1"/>
    </source>
</evidence>
<feature type="signal peptide" evidence="4">
    <location>
        <begin position="1"/>
        <end position="21"/>
    </location>
</feature>
<name>A0ABS0GMG6_9VIBR</name>
<dbReference type="Proteomes" id="UP000597206">
    <property type="component" value="Unassembled WGS sequence"/>
</dbReference>
<dbReference type="EMBL" id="JADPMR010000004">
    <property type="protein sequence ID" value="MBF9003505.1"/>
    <property type="molecule type" value="Genomic_DNA"/>
</dbReference>
<evidence type="ECO:0000256" key="3">
    <source>
        <dbReference type="ARBA" id="ARBA00023136"/>
    </source>
</evidence>
<dbReference type="InterPro" id="IPR050298">
    <property type="entry name" value="Gram-neg_bact_OMP"/>
</dbReference>
<accession>A0ABS0GMG6</accession>
<proteinExistence type="predicted"/>
<dbReference type="InterPro" id="IPR001702">
    <property type="entry name" value="Porin_Gram-ve"/>
</dbReference>
<dbReference type="Pfam" id="PF00267">
    <property type="entry name" value="Porin_1"/>
    <property type="match status" value="1"/>
</dbReference>
<dbReference type="InterPro" id="IPR033900">
    <property type="entry name" value="Gram_neg_porin_domain"/>
</dbReference>
<dbReference type="CDD" id="cd00342">
    <property type="entry name" value="gram_neg_porins"/>
    <property type="match status" value="1"/>
</dbReference>
<evidence type="ECO:0000256" key="1">
    <source>
        <dbReference type="ARBA" id="ARBA00004571"/>
    </source>
</evidence>
<keyword evidence="2 4" id="KW-0732">Signal</keyword>
<evidence type="ECO:0000313" key="6">
    <source>
        <dbReference type="Proteomes" id="UP000597206"/>
    </source>
</evidence>
<organism evidence="5 6">
    <name type="scientific">Vibrio nitrifigilis</name>
    <dbReference type="NCBI Taxonomy" id="2789781"/>
    <lineage>
        <taxon>Bacteria</taxon>
        <taxon>Pseudomonadati</taxon>
        <taxon>Pseudomonadota</taxon>
        <taxon>Gammaproteobacteria</taxon>
        <taxon>Vibrionales</taxon>
        <taxon>Vibrionaceae</taxon>
        <taxon>Vibrio</taxon>
    </lineage>
</organism>
<evidence type="ECO:0000256" key="4">
    <source>
        <dbReference type="SAM" id="SignalP"/>
    </source>
</evidence>
<comment type="caution">
    <text evidence="5">The sequence shown here is derived from an EMBL/GenBank/DDBJ whole genome shotgun (WGS) entry which is preliminary data.</text>
</comment>
<reference evidence="5 6" key="1">
    <citation type="submission" date="2020-11" db="EMBL/GenBank/DDBJ databases">
        <title>Vibrio nitrifigilis sp. nov., a marine nitrogen-fixing bacterium isolated from the lagoon sediment of an islet inside an atoll.</title>
        <authorList>
            <person name="Wang L.-T."/>
            <person name="Shieh W.Y."/>
        </authorList>
    </citation>
    <scope>NUCLEOTIDE SEQUENCE [LARGE SCALE GENOMIC DNA]</scope>
    <source>
        <strain evidence="5 6">NFV-1</strain>
    </source>
</reference>
<protein>
    <submittedName>
        <fullName evidence="5">Porin</fullName>
    </submittedName>
</protein>
<dbReference type="SUPFAM" id="SSF56935">
    <property type="entry name" value="Porins"/>
    <property type="match status" value="1"/>
</dbReference>
<feature type="chain" id="PRO_5046501752" evidence="4">
    <location>
        <begin position="22"/>
        <end position="330"/>
    </location>
</feature>
<dbReference type="InterPro" id="IPR023614">
    <property type="entry name" value="Porin_dom_sf"/>
</dbReference>
<comment type="subcellular location">
    <subcellularLocation>
        <location evidence="1">Cell outer membrane</location>
        <topology evidence="1">Multi-pass membrane protein</topology>
    </subcellularLocation>
</comment>
<gene>
    <name evidence="5" type="ORF">I1A42_23775</name>
</gene>
<dbReference type="PANTHER" id="PTHR34501">
    <property type="entry name" value="PROTEIN YDDL-RELATED"/>
    <property type="match status" value="1"/>
</dbReference>
<evidence type="ECO:0000256" key="2">
    <source>
        <dbReference type="ARBA" id="ARBA00022729"/>
    </source>
</evidence>
<dbReference type="Gene3D" id="2.40.160.10">
    <property type="entry name" value="Porin"/>
    <property type="match status" value="1"/>
</dbReference>
<keyword evidence="6" id="KW-1185">Reference proteome</keyword>
<keyword evidence="3" id="KW-0472">Membrane</keyword>
<dbReference type="PANTHER" id="PTHR34501:SF2">
    <property type="entry name" value="OUTER MEMBRANE PORIN F-RELATED"/>
    <property type="match status" value="1"/>
</dbReference>
<sequence>MKKAVLASAVFAALVSGSTLAATVYKADGTELKIGGRVEFRGDFNATDKGVEIDGTMKDKTRARLNIQGKTEISEGLTGFARYEDEQAAGDSELTQRYMFAGLDFDGQAISFGAQDMAAVQVSSFTDIGQFTGLQKYLDASADHTTGVVAYRGNFNDALNLQATYKANSEDDADSYGLSAVYKLPMGIKLGAAYSADDKQVSSSSNDDAYQALFGLGYSMDALYLGATYSFGDTGEADNEEFDVIEIAAQYKLTDEAKIQAIYGKTTNKPDGSADVDYDNFVELGGYYSFNANLTSYVAYKINSGDKVTSGTETTRDDEDTIRLGLKYAF</sequence>